<evidence type="ECO:0000256" key="1">
    <source>
        <dbReference type="SAM" id="Phobius"/>
    </source>
</evidence>
<keyword evidence="3" id="KW-1185">Reference proteome</keyword>
<keyword evidence="1" id="KW-1133">Transmembrane helix</keyword>
<dbReference type="Proteomes" id="UP000640052">
    <property type="component" value="Unassembled WGS sequence"/>
</dbReference>
<accession>A0A919QE18</accession>
<organism evidence="2 3">
    <name type="scientific">Acrocarpospora phusangensis</name>
    <dbReference type="NCBI Taxonomy" id="1070424"/>
    <lineage>
        <taxon>Bacteria</taxon>
        <taxon>Bacillati</taxon>
        <taxon>Actinomycetota</taxon>
        <taxon>Actinomycetes</taxon>
        <taxon>Streptosporangiales</taxon>
        <taxon>Streptosporangiaceae</taxon>
        <taxon>Acrocarpospora</taxon>
    </lineage>
</organism>
<keyword evidence="1" id="KW-0812">Transmembrane</keyword>
<gene>
    <name evidence="2" type="ORF">Aph01nite_43290</name>
</gene>
<dbReference type="AlphaFoldDB" id="A0A919QE18"/>
<dbReference type="RefSeq" id="WP_204042715.1">
    <property type="nucleotide sequence ID" value="NZ_BOOA01000035.1"/>
</dbReference>
<protein>
    <submittedName>
        <fullName evidence="2">Uncharacterized protein</fullName>
    </submittedName>
</protein>
<sequence length="96" mass="10661">MIRLRTYALEWGPLPVVALIAGFAMGRSETPVLVLGGFYTALAVMQYAVVRAAWERDCLAEEVRALRGISDSHEPTPEETARLYADIEALERGERP</sequence>
<comment type="caution">
    <text evidence="2">The sequence shown here is derived from an EMBL/GenBank/DDBJ whole genome shotgun (WGS) entry which is preliminary data.</text>
</comment>
<keyword evidence="1" id="KW-0472">Membrane</keyword>
<feature type="transmembrane region" description="Helical" evidence="1">
    <location>
        <begin position="7"/>
        <end position="26"/>
    </location>
</feature>
<dbReference type="EMBL" id="BOOA01000035">
    <property type="protein sequence ID" value="GIH26019.1"/>
    <property type="molecule type" value="Genomic_DNA"/>
</dbReference>
<feature type="transmembrane region" description="Helical" evidence="1">
    <location>
        <begin position="32"/>
        <end position="54"/>
    </location>
</feature>
<reference evidence="2" key="1">
    <citation type="submission" date="2021-01" db="EMBL/GenBank/DDBJ databases">
        <title>Whole genome shotgun sequence of Acrocarpospora phusangensis NBRC 108782.</title>
        <authorList>
            <person name="Komaki H."/>
            <person name="Tamura T."/>
        </authorList>
    </citation>
    <scope>NUCLEOTIDE SEQUENCE</scope>
    <source>
        <strain evidence="2">NBRC 108782</strain>
    </source>
</reference>
<evidence type="ECO:0000313" key="3">
    <source>
        <dbReference type="Proteomes" id="UP000640052"/>
    </source>
</evidence>
<evidence type="ECO:0000313" key="2">
    <source>
        <dbReference type="EMBL" id="GIH26019.1"/>
    </source>
</evidence>
<name>A0A919QE18_9ACTN</name>
<proteinExistence type="predicted"/>